<protein>
    <submittedName>
        <fullName evidence="8">Glycosyltransferase</fullName>
    </submittedName>
</protein>
<dbReference type="EMBL" id="QURN01000014">
    <property type="protein sequence ID" value="RFC65758.1"/>
    <property type="molecule type" value="Genomic_DNA"/>
</dbReference>
<dbReference type="GO" id="GO:0016757">
    <property type="term" value="F:glycosyltransferase activity"/>
    <property type="evidence" value="ECO:0007669"/>
    <property type="project" value="UniProtKB-KW"/>
</dbReference>
<evidence type="ECO:0000256" key="1">
    <source>
        <dbReference type="ARBA" id="ARBA00004236"/>
    </source>
</evidence>
<keyword evidence="3" id="KW-0328">Glycosyltransferase</keyword>
<feature type="transmembrane region" description="Helical" evidence="6">
    <location>
        <begin position="274"/>
        <end position="290"/>
    </location>
</feature>
<accession>A0A371X950</accession>
<keyword evidence="6" id="KW-1133">Transmembrane helix</keyword>
<proteinExistence type="predicted"/>
<keyword evidence="4 8" id="KW-0808">Transferase</keyword>
<dbReference type="RefSeq" id="WP_116625129.1">
    <property type="nucleotide sequence ID" value="NZ_QURN01000014.1"/>
</dbReference>
<evidence type="ECO:0000256" key="4">
    <source>
        <dbReference type="ARBA" id="ARBA00022679"/>
    </source>
</evidence>
<dbReference type="Pfam" id="PF00535">
    <property type="entry name" value="Glycos_transf_2"/>
    <property type="match status" value="1"/>
</dbReference>
<sequence>MTHSDADILIVIPCLNEERHIGALLGWVDPVAEKVGARILVVDGGSDDRSKQIVEDFMRGSERVALMDNPARIQSAGINLAVVRHGMNSRYMLRLDAHGKYPVDFCEKLLAEAEEKGADSVVVSMYTEGMERIQRANAAIQNSKLGTGGSKHRHGSGGEWVDHGHHALFRTRAFLAAGGYDENFSHNEDAELDHRLKLNGFRIWLSGRTHMIYYPRETFGGLFKQYMAYGRGRAKNLLKHRTLPSIRQLAPLLVCPALLLALGSAIYWVAAIPAVAWLGVCFLFGFWLAISERKPDLVLSAVSAIVMHFAWSLGFWRQLFASQSARPSA</sequence>
<dbReference type="SUPFAM" id="SSF53448">
    <property type="entry name" value="Nucleotide-diphospho-sugar transferases"/>
    <property type="match status" value="1"/>
</dbReference>
<evidence type="ECO:0000256" key="5">
    <source>
        <dbReference type="ARBA" id="ARBA00023136"/>
    </source>
</evidence>
<evidence type="ECO:0000256" key="2">
    <source>
        <dbReference type="ARBA" id="ARBA00022475"/>
    </source>
</evidence>
<comment type="caution">
    <text evidence="8">The sequence shown here is derived from an EMBL/GenBank/DDBJ whole genome shotgun (WGS) entry which is preliminary data.</text>
</comment>
<dbReference type="Gene3D" id="3.90.550.10">
    <property type="entry name" value="Spore Coat Polysaccharide Biosynthesis Protein SpsA, Chain A"/>
    <property type="match status" value="1"/>
</dbReference>
<evidence type="ECO:0000313" key="8">
    <source>
        <dbReference type="EMBL" id="RFC65758.1"/>
    </source>
</evidence>
<feature type="transmembrane region" description="Helical" evidence="6">
    <location>
        <begin position="297"/>
        <end position="316"/>
    </location>
</feature>
<dbReference type="InterPro" id="IPR001173">
    <property type="entry name" value="Glyco_trans_2-like"/>
</dbReference>
<dbReference type="AlphaFoldDB" id="A0A371X950"/>
<keyword evidence="9" id="KW-1185">Reference proteome</keyword>
<gene>
    <name evidence="8" type="ORF">DY251_17150</name>
</gene>
<dbReference type="CDD" id="cd02525">
    <property type="entry name" value="Succinoglycan_BP_ExoA"/>
    <property type="match status" value="1"/>
</dbReference>
<dbReference type="PANTHER" id="PTHR43646">
    <property type="entry name" value="GLYCOSYLTRANSFERASE"/>
    <property type="match status" value="1"/>
</dbReference>
<evidence type="ECO:0000259" key="7">
    <source>
        <dbReference type="Pfam" id="PF00535"/>
    </source>
</evidence>
<dbReference type="Proteomes" id="UP000262379">
    <property type="component" value="Unassembled WGS sequence"/>
</dbReference>
<comment type="subcellular location">
    <subcellularLocation>
        <location evidence="1">Cell membrane</location>
    </subcellularLocation>
</comment>
<feature type="domain" description="Glycosyltransferase 2-like" evidence="7">
    <location>
        <begin position="10"/>
        <end position="174"/>
    </location>
</feature>
<dbReference type="InterPro" id="IPR029044">
    <property type="entry name" value="Nucleotide-diphossugar_trans"/>
</dbReference>
<keyword evidence="6" id="KW-0812">Transmembrane</keyword>
<name>A0A371X950_9HYPH</name>
<evidence type="ECO:0000313" key="9">
    <source>
        <dbReference type="Proteomes" id="UP000262379"/>
    </source>
</evidence>
<evidence type="ECO:0000256" key="3">
    <source>
        <dbReference type="ARBA" id="ARBA00022676"/>
    </source>
</evidence>
<keyword evidence="5 6" id="KW-0472">Membrane</keyword>
<evidence type="ECO:0000256" key="6">
    <source>
        <dbReference type="SAM" id="Phobius"/>
    </source>
</evidence>
<reference evidence="9" key="1">
    <citation type="submission" date="2018-08" db="EMBL/GenBank/DDBJ databases">
        <authorList>
            <person name="Im W.T."/>
        </authorList>
    </citation>
    <scope>NUCLEOTIDE SEQUENCE [LARGE SCALE GENOMIC DNA]</scope>
    <source>
        <strain evidence="9">LA-28</strain>
    </source>
</reference>
<dbReference type="GO" id="GO:0005886">
    <property type="term" value="C:plasma membrane"/>
    <property type="evidence" value="ECO:0007669"/>
    <property type="project" value="UniProtKB-SubCell"/>
</dbReference>
<keyword evidence="2" id="KW-1003">Cell membrane</keyword>
<organism evidence="8 9">
    <name type="scientific">Mesorhizobium denitrificans</name>
    <dbReference type="NCBI Taxonomy" id="2294114"/>
    <lineage>
        <taxon>Bacteria</taxon>
        <taxon>Pseudomonadati</taxon>
        <taxon>Pseudomonadota</taxon>
        <taxon>Alphaproteobacteria</taxon>
        <taxon>Hyphomicrobiales</taxon>
        <taxon>Phyllobacteriaceae</taxon>
        <taxon>Mesorhizobium</taxon>
    </lineage>
</organism>
<dbReference type="PANTHER" id="PTHR43646:SF2">
    <property type="entry name" value="GLYCOSYLTRANSFERASE 2-LIKE DOMAIN-CONTAINING PROTEIN"/>
    <property type="match status" value="1"/>
</dbReference>